<keyword evidence="4" id="KW-1185">Reference proteome</keyword>
<dbReference type="FunFam" id="3.40.50.720:FF:000084">
    <property type="entry name" value="Short-chain dehydrogenase reductase"/>
    <property type="match status" value="1"/>
</dbReference>
<dbReference type="InterPro" id="IPR050259">
    <property type="entry name" value="SDR"/>
</dbReference>
<dbReference type="PRINTS" id="PR00080">
    <property type="entry name" value="SDRFAMILY"/>
</dbReference>
<dbReference type="AlphaFoldDB" id="A0A378JML3"/>
<protein>
    <submittedName>
        <fullName evidence="3">Acetyoacetyl CoA reductase</fullName>
        <ecNumber evidence="3">1.1.1.51</ecNumber>
    </submittedName>
</protein>
<keyword evidence="3" id="KW-0560">Oxidoreductase</keyword>
<dbReference type="SUPFAM" id="SSF51735">
    <property type="entry name" value="NAD(P)-binding Rossmann-fold domains"/>
    <property type="match status" value="1"/>
</dbReference>
<dbReference type="Gene3D" id="3.40.50.720">
    <property type="entry name" value="NAD(P)-binding Rossmann-like Domain"/>
    <property type="match status" value="1"/>
</dbReference>
<accession>A0A378JML3</accession>
<dbReference type="Proteomes" id="UP000254476">
    <property type="component" value="Unassembled WGS sequence"/>
</dbReference>
<comment type="similarity">
    <text evidence="1">Belongs to the short-chain dehydrogenases/reductases (SDR) family.</text>
</comment>
<dbReference type="PROSITE" id="PS00061">
    <property type="entry name" value="ADH_SHORT"/>
    <property type="match status" value="1"/>
</dbReference>
<dbReference type="EMBL" id="UGOB01000001">
    <property type="protein sequence ID" value="STX45980.1"/>
    <property type="molecule type" value="Genomic_DNA"/>
</dbReference>
<dbReference type="PANTHER" id="PTHR42879:SF2">
    <property type="entry name" value="3-OXOACYL-[ACYL-CARRIER-PROTEIN] REDUCTASE FABG"/>
    <property type="match status" value="1"/>
</dbReference>
<dbReference type="PANTHER" id="PTHR42879">
    <property type="entry name" value="3-OXOACYL-(ACYL-CARRIER-PROTEIN) REDUCTASE"/>
    <property type="match status" value="1"/>
</dbReference>
<dbReference type="PRINTS" id="PR00081">
    <property type="entry name" value="GDHRDH"/>
</dbReference>
<evidence type="ECO:0000313" key="3">
    <source>
        <dbReference type="EMBL" id="STX45980.1"/>
    </source>
</evidence>
<dbReference type="InterPro" id="IPR002347">
    <property type="entry name" value="SDR_fam"/>
</dbReference>
<dbReference type="InterPro" id="IPR036291">
    <property type="entry name" value="NAD(P)-bd_dom_sf"/>
</dbReference>
<name>A0A378JML3_9GAMM</name>
<evidence type="ECO:0000313" key="5">
    <source>
        <dbReference type="Proteomes" id="UP000254476"/>
    </source>
</evidence>
<dbReference type="RefSeq" id="WP_058498039.1">
    <property type="nucleotide sequence ID" value="NZ_CAAAHW010000012.1"/>
</dbReference>
<dbReference type="InterPro" id="IPR020904">
    <property type="entry name" value="Sc_DH/Rdtase_CS"/>
</dbReference>
<dbReference type="GO" id="GO:0016491">
    <property type="term" value="F:oxidoreductase activity"/>
    <property type="evidence" value="ECO:0007669"/>
    <property type="project" value="UniProtKB-KW"/>
</dbReference>
<evidence type="ECO:0000313" key="4">
    <source>
        <dbReference type="Proteomes" id="UP000054691"/>
    </source>
</evidence>
<dbReference type="STRING" id="45066.Lgra_0844"/>
<dbReference type="EC" id="1.1.1.51" evidence="3"/>
<reference evidence="3 5" key="2">
    <citation type="submission" date="2018-06" db="EMBL/GenBank/DDBJ databases">
        <authorList>
            <consortium name="Pathogen Informatics"/>
            <person name="Doyle S."/>
        </authorList>
    </citation>
    <scope>NUCLEOTIDE SEQUENCE [LARGE SCALE GENOMIC DNA]</scope>
    <source>
        <strain evidence="3 5">NCTC12388</strain>
    </source>
</reference>
<sequence>MPGELQGKVALITGGTKSIGLGIAKKFSQNGATVIITGRTSQAEGEQIAGKIGATAIYLCLNVASETDWECAATFIKEKFGQLDILVNNAGIDSPPNTKSPQDPEHCSIEDWEEVHHVNLRGVFLAIKFMLPFLKESSAASIINMGSRSGLIGVPDYAAYSSSKAAVLNYTKTVAIYCKEQGYPISCNAIVPAAIDTEIWDKDFGHGLMREEQVAQYSKKIPWGRMGTVEEVAKLALFLAANPDSFMTGAPFIIDGGITAGSGSYSHKKMDTVLPTVDEKDVPRFNEKNIISAEVLPKHSIFRFPERPANTATIENPLQEMGQKL</sequence>
<dbReference type="OrthoDB" id="9809287at2"/>
<proteinExistence type="inferred from homology"/>
<evidence type="ECO:0000256" key="1">
    <source>
        <dbReference type="ARBA" id="ARBA00006484"/>
    </source>
</evidence>
<organism evidence="3 5">
    <name type="scientific">Legionella gratiana</name>
    <dbReference type="NCBI Taxonomy" id="45066"/>
    <lineage>
        <taxon>Bacteria</taxon>
        <taxon>Pseudomonadati</taxon>
        <taxon>Pseudomonadota</taxon>
        <taxon>Gammaproteobacteria</taxon>
        <taxon>Legionellales</taxon>
        <taxon>Legionellaceae</taxon>
        <taxon>Legionella</taxon>
    </lineage>
</organism>
<evidence type="ECO:0000313" key="2">
    <source>
        <dbReference type="EMBL" id="KTD13709.1"/>
    </source>
</evidence>
<dbReference type="GO" id="GO:0032787">
    <property type="term" value="P:monocarboxylic acid metabolic process"/>
    <property type="evidence" value="ECO:0007669"/>
    <property type="project" value="UniProtKB-ARBA"/>
</dbReference>
<dbReference type="Proteomes" id="UP000054691">
    <property type="component" value="Unassembled WGS sequence"/>
</dbReference>
<reference evidence="2 4" key="1">
    <citation type="submission" date="2015-11" db="EMBL/GenBank/DDBJ databases">
        <title>Genomic analysis of 38 Legionella species identifies large and diverse effector repertoires.</title>
        <authorList>
            <person name="Burstein D."/>
            <person name="Amaro F."/>
            <person name="Zusman T."/>
            <person name="Lifshitz Z."/>
            <person name="Cohen O."/>
            <person name="Gilbert J.A."/>
            <person name="Pupko T."/>
            <person name="Shuman H.A."/>
            <person name="Segal G."/>
        </authorList>
    </citation>
    <scope>NUCLEOTIDE SEQUENCE [LARGE SCALE GENOMIC DNA]</scope>
    <source>
        <strain evidence="2 4">Lyon 8420412</strain>
    </source>
</reference>
<dbReference type="Pfam" id="PF13561">
    <property type="entry name" value="adh_short_C2"/>
    <property type="match status" value="1"/>
</dbReference>
<gene>
    <name evidence="3" type="primary">phaB_3</name>
    <name evidence="2" type="synonym">phaB_1</name>
    <name evidence="2" type="ORF">Lgra_0844</name>
    <name evidence="3" type="ORF">NCTC12388_02726</name>
</gene>
<dbReference type="EMBL" id="LNYE01000009">
    <property type="protein sequence ID" value="KTD13709.1"/>
    <property type="molecule type" value="Genomic_DNA"/>
</dbReference>